<reference evidence="3" key="2">
    <citation type="submission" date="2020-09" db="EMBL/GenBank/DDBJ databases">
        <authorList>
            <person name="Sun Q."/>
            <person name="Zhou Y."/>
        </authorList>
    </citation>
    <scope>NUCLEOTIDE SEQUENCE</scope>
    <source>
        <strain evidence="3">CGMCC 1.15725</strain>
    </source>
</reference>
<dbReference type="EMBL" id="BMJQ01000002">
    <property type="protein sequence ID" value="GGF06847.1"/>
    <property type="molecule type" value="Genomic_DNA"/>
</dbReference>
<feature type="chain" id="PRO_5035278243" description="SH3 domain-containing protein" evidence="2">
    <location>
        <begin position="18"/>
        <end position="225"/>
    </location>
</feature>
<dbReference type="InterPro" id="IPR010466">
    <property type="entry name" value="DUF1058"/>
</dbReference>
<evidence type="ECO:0000256" key="2">
    <source>
        <dbReference type="SAM" id="SignalP"/>
    </source>
</evidence>
<reference evidence="3" key="1">
    <citation type="journal article" date="2014" name="Int. J. Syst. Evol. Microbiol.">
        <title>Complete genome sequence of Corynebacterium casei LMG S-19264T (=DSM 44701T), isolated from a smear-ripened cheese.</title>
        <authorList>
            <consortium name="US DOE Joint Genome Institute (JGI-PGF)"/>
            <person name="Walter F."/>
            <person name="Albersmeier A."/>
            <person name="Kalinowski J."/>
            <person name="Ruckert C."/>
        </authorList>
    </citation>
    <scope>NUCLEOTIDE SEQUENCE</scope>
    <source>
        <strain evidence="3">CGMCC 1.15725</strain>
    </source>
</reference>
<feature type="compositionally biased region" description="Pro residues" evidence="1">
    <location>
        <begin position="192"/>
        <end position="209"/>
    </location>
</feature>
<protein>
    <recommendedName>
        <fullName evidence="5">SH3 domain-containing protein</fullName>
    </recommendedName>
</protein>
<feature type="signal peptide" evidence="2">
    <location>
        <begin position="1"/>
        <end position="17"/>
    </location>
</feature>
<keyword evidence="4" id="KW-1185">Reference proteome</keyword>
<evidence type="ECO:0000256" key="1">
    <source>
        <dbReference type="SAM" id="MobiDB-lite"/>
    </source>
</evidence>
<feature type="compositionally biased region" description="Basic and acidic residues" evidence="1">
    <location>
        <begin position="167"/>
        <end position="188"/>
    </location>
</feature>
<gene>
    <name evidence="3" type="ORF">GCM10011611_10440</name>
</gene>
<proteinExistence type="predicted"/>
<dbReference type="Pfam" id="PF06347">
    <property type="entry name" value="SH3_4"/>
    <property type="match status" value="1"/>
</dbReference>
<dbReference type="AlphaFoldDB" id="A0A8J2YQY2"/>
<evidence type="ECO:0000313" key="4">
    <source>
        <dbReference type="Proteomes" id="UP000646365"/>
    </source>
</evidence>
<accession>A0A8J2YQY2</accession>
<name>A0A8J2YQY2_9PROT</name>
<dbReference type="Gene3D" id="2.30.30.40">
    <property type="entry name" value="SH3 Domains"/>
    <property type="match status" value="1"/>
</dbReference>
<keyword evidence="2" id="KW-0732">Signal</keyword>
<organism evidence="3 4">
    <name type="scientific">Aliidongia dinghuensis</name>
    <dbReference type="NCBI Taxonomy" id="1867774"/>
    <lineage>
        <taxon>Bacteria</taxon>
        <taxon>Pseudomonadati</taxon>
        <taxon>Pseudomonadota</taxon>
        <taxon>Alphaproteobacteria</taxon>
        <taxon>Rhodospirillales</taxon>
        <taxon>Dongiaceae</taxon>
        <taxon>Aliidongia</taxon>
    </lineage>
</organism>
<feature type="region of interest" description="Disordered" evidence="1">
    <location>
        <begin position="123"/>
        <end position="225"/>
    </location>
</feature>
<feature type="compositionally biased region" description="Basic and acidic residues" evidence="1">
    <location>
        <begin position="123"/>
        <end position="139"/>
    </location>
</feature>
<evidence type="ECO:0000313" key="3">
    <source>
        <dbReference type="EMBL" id="GGF06847.1"/>
    </source>
</evidence>
<evidence type="ECO:0008006" key="5">
    <source>
        <dbReference type="Google" id="ProtNLM"/>
    </source>
</evidence>
<sequence>MALCGLAALLLALPAAAQETAYTTTSVTLDAGPDTDYPALVELAPGTPLDLWGCLDGWTWCDVSYGDARGWVSAEALAFPYEDQSLPIDTYGPELGLPIVVFSFNDYWDRHYRDRPFFRERDRWEHHAPPPPPLRHEGEGNQGARPPVVAPRPQPMEQRPQPVMRPPEQRVPEQRPLEQRPLEQRAPEQRPQAPPRPQPAPRPQQPAPHPQEERRGQPGPGDQPR</sequence>
<comment type="caution">
    <text evidence="3">The sequence shown here is derived from an EMBL/GenBank/DDBJ whole genome shotgun (WGS) entry which is preliminary data.</text>
</comment>
<dbReference type="Proteomes" id="UP000646365">
    <property type="component" value="Unassembled WGS sequence"/>
</dbReference>